<keyword evidence="7" id="KW-1185">Reference proteome</keyword>
<dbReference type="AlphaFoldDB" id="A0A061F8L2"/>
<protein>
    <submittedName>
        <fullName evidence="6">Glycosyl hydrolase family 10 protein, putative</fullName>
    </submittedName>
</protein>
<dbReference type="InterPro" id="IPR044846">
    <property type="entry name" value="GH10"/>
</dbReference>
<name>A0A061F8L2_THECC</name>
<keyword evidence="2 6" id="KW-0378">Hydrolase</keyword>
<dbReference type="Gramene" id="EOY13052">
    <property type="protein sequence ID" value="EOY13052"/>
    <property type="gene ID" value="TCM_031571"/>
</dbReference>
<dbReference type="EMBL" id="CM001885">
    <property type="protein sequence ID" value="EOY13052.1"/>
    <property type="molecule type" value="Genomic_DNA"/>
</dbReference>
<evidence type="ECO:0000256" key="2">
    <source>
        <dbReference type="ARBA" id="ARBA00022801"/>
    </source>
</evidence>
<dbReference type="GO" id="GO:0031176">
    <property type="term" value="F:endo-1,4-beta-xylanase activity"/>
    <property type="evidence" value="ECO:0007669"/>
    <property type="project" value="UniProtKB-ARBA"/>
</dbReference>
<reference evidence="6 7" key="1">
    <citation type="journal article" date="2013" name="Genome Biol.">
        <title>The genome sequence of the most widely cultivated cacao type and its use to identify candidate genes regulating pod color.</title>
        <authorList>
            <person name="Motamayor J.C."/>
            <person name="Mockaitis K."/>
            <person name="Schmutz J."/>
            <person name="Haiminen N."/>
            <person name="Iii D.L."/>
            <person name="Cornejo O."/>
            <person name="Findley S.D."/>
            <person name="Zheng P."/>
            <person name="Utro F."/>
            <person name="Royaert S."/>
            <person name="Saski C."/>
            <person name="Jenkins J."/>
            <person name="Podicheti R."/>
            <person name="Zhao M."/>
            <person name="Scheffler B.E."/>
            <person name="Stack J.C."/>
            <person name="Feltus F.A."/>
            <person name="Mustiga G.M."/>
            <person name="Amores F."/>
            <person name="Phillips W."/>
            <person name="Marelli J.P."/>
            <person name="May G.D."/>
            <person name="Shapiro H."/>
            <person name="Ma J."/>
            <person name="Bustamante C.D."/>
            <person name="Schnell R.J."/>
            <person name="Main D."/>
            <person name="Gilbert D."/>
            <person name="Parida L."/>
            <person name="Kuhn D.N."/>
        </authorList>
    </citation>
    <scope>NUCLEOTIDE SEQUENCE [LARGE SCALE GENOMIC DNA]</scope>
    <source>
        <strain evidence="7">cv. Matina 1-6</strain>
    </source>
</reference>
<evidence type="ECO:0000256" key="4">
    <source>
        <dbReference type="ARBA" id="ARBA00023326"/>
    </source>
</evidence>
<dbReference type="InParanoid" id="A0A061F8L2"/>
<evidence type="ECO:0000313" key="6">
    <source>
        <dbReference type="EMBL" id="EOY13052.1"/>
    </source>
</evidence>
<dbReference type="InterPro" id="IPR017853">
    <property type="entry name" value="GH"/>
</dbReference>
<dbReference type="eggNOG" id="ENOG502QRD9">
    <property type="taxonomic scope" value="Eukaryota"/>
</dbReference>
<accession>A0A061F8L2</accession>
<dbReference type="HOGENOM" id="CLU_1879173_0_0_1"/>
<dbReference type="PANTHER" id="PTHR31490:SF3">
    <property type="entry name" value="GLYCOSYL HYDROLASE FAMILY 10 PROTEIN"/>
    <property type="match status" value="1"/>
</dbReference>
<evidence type="ECO:0000259" key="5">
    <source>
        <dbReference type="PROSITE" id="PS51760"/>
    </source>
</evidence>
<dbReference type="SUPFAM" id="SSF51445">
    <property type="entry name" value="(Trans)glycosidases"/>
    <property type="match status" value="1"/>
</dbReference>
<dbReference type="PANTHER" id="PTHR31490">
    <property type="entry name" value="GLYCOSYL HYDROLASE"/>
    <property type="match status" value="1"/>
</dbReference>
<keyword evidence="4" id="KW-0624">Polysaccharide degradation</keyword>
<dbReference type="InterPro" id="IPR001000">
    <property type="entry name" value="GH10_dom"/>
</dbReference>
<gene>
    <name evidence="6" type="ORF">TCM_031571</name>
</gene>
<dbReference type="Gene3D" id="3.20.20.80">
    <property type="entry name" value="Glycosidases"/>
    <property type="match status" value="1"/>
</dbReference>
<dbReference type="Pfam" id="PF00331">
    <property type="entry name" value="Glyco_hydro_10"/>
    <property type="match status" value="1"/>
</dbReference>
<dbReference type="PROSITE" id="PS51760">
    <property type="entry name" value="GH10_2"/>
    <property type="match status" value="1"/>
</dbReference>
<evidence type="ECO:0000313" key="7">
    <source>
        <dbReference type="Proteomes" id="UP000026915"/>
    </source>
</evidence>
<evidence type="ECO:0000256" key="1">
    <source>
        <dbReference type="ARBA" id="ARBA00007495"/>
    </source>
</evidence>
<dbReference type="GO" id="GO:0000272">
    <property type="term" value="P:polysaccharide catabolic process"/>
    <property type="evidence" value="ECO:0007669"/>
    <property type="project" value="UniProtKB-KW"/>
</dbReference>
<organism evidence="6 7">
    <name type="scientific">Theobroma cacao</name>
    <name type="common">Cacao</name>
    <name type="synonym">Cocoa</name>
    <dbReference type="NCBI Taxonomy" id="3641"/>
    <lineage>
        <taxon>Eukaryota</taxon>
        <taxon>Viridiplantae</taxon>
        <taxon>Streptophyta</taxon>
        <taxon>Embryophyta</taxon>
        <taxon>Tracheophyta</taxon>
        <taxon>Spermatophyta</taxon>
        <taxon>Magnoliopsida</taxon>
        <taxon>eudicotyledons</taxon>
        <taxon>Gunneridae</taxon>
        <taxon>Pentapetalae</taxon>
        <taxon>rosids</taxon>
        <taxon>malvids</taxon>
        <taxon>Malvales</taxon>
        <taxon>Malvaceae</taxon>
        <taxon>Byttnerioideae</taxon>
        <taxon>Theobroma</taxon>
    </lineage>
</organism>
<keyword evidence="3" id="KW-0119">Carbohydrate metabolism</keyword>
<dbReference type="Proteomes" id="UP000026915">
    <property type="component" value="Chromosome 7"/>
</dbReference>
<feature type="domain" description="GH10" evidence="5">
    <location>
        <begin position="1"/>
        <end position="136"/>
    </location>
</feature>
<evidence type="ECO:0000256" key="3">
    <source>
        <dbReference type="ARBA" id="ARBA00023277"/>
    </source>
</evidence>
<proteinExistence type="inferred from homology"/>
<sequence length="136" mass="15584">MSKYKEEFIHWDVSNEMLHFDFYEQRLGPDATLHFYETAHQSDPLATLFMNEFNVVETCSDVKSTVDTYIERIRDLKQGGMYMDGIGLGAIYLEQVLREASSHPSVNGIMLWTALHPKGEIKGKQMSMAHTAFMVS</sequence>
<comment type="similarity">
    <text evidence="1">Belongs to the glycosyl hydrolase 10 (cellulase F) family.</text>
</comment>
<dbReference type="STRING" id="3641.A0A061F8L2"/>